<protein>
    <submittedName>
        <fullName evidence="1">Uncharacterized protein</fullName>
    </submittedName>
</protein>
<gene>
    <name evidence="1" type="ORF">SAMN04488505_104286</name>
</gene>
<sequence>MSVKSQQTKFSLDVLANWDKQSHEKLAMHKRTIANVSETAVTGRKGKQTDSILHQPTTTVISTSH</sequence>
<dbReference type="EMBL" id="FOBB01000004">
    <property type="protein sequence ID" value="SEM40128.1"/>
    <property type="molecule type" value="Genomic_DNA"/>
</dbReference>
<keyword evidence="2" id="KW-1185">Reference proteome</keyword>
<dbReference type="Proteomes" id="UP000198984">
    <property type="component" value="Unassembled WGS sequence"/>
</dbReference>
<reference evidence="1 2" key="1">
    <citation type="submission" date="2016-10" db="EMBL/GenBank/DDBJ databases">
        <authorList>
            <person name="de Groot N.N."/>
        </authorList>
    </citation>
    <scope>NUCLEOTIDE SEQUENCE [LARGE SCALE GENOMIC DNA]</scope>
    <source>
        <strain evidence="1 2">DSM 21039</strain>
    </source>
</reference>
<evidence type="ECO:0000313" key="1">
    <source>
        <dbReference type="EMBL" id="SEM40128.1"/>
    </source>
</evidence>
<dbReference type="RefSeq" id="WP_089915079.1">
    <property type="nucleotide sequence ID" value="NZ_FOBB01000004.1"/>
</dbReference>
<accession>A0A1H7Y470</accession>
<organism evidence="1 2">
    <name type="scientific">Chitinophaga rupis</name>
    <dbReference type="NCBI Taxonomy" id="573321"/>
    <lineage>
        <taxon>Bacteria</taxon>
        <taxon>Pseudomonadati</taxon>
        <taxon>Bacteroidota</taxon>
        <taxon>Chitinophagia</taxon>
        <taxon>Chitinophagales</taxon>
        <taxon>Chitinophagaceae</taxon>
        <taxon>Chitinophaga</taxon>
    </lineage>
</organism>
<evidence type="ECO:0000313" key="2">
    <source>
        <dbReference type="Proteomes" id="UP000198984"/>
    </source>
</evidence>
<dbReference type="AlphaFoldDB" id="A0A1H7Y470"/>
<name>A0A1H7Y470_9BACT</name>
<proteinExistence type="predicted"/>
<dbReference type="STRING" id="573321.SAMN04488505_104286"/>